<dbReference type="EC" id="3.6.3.44" evidence="11"/>
<dbReference type="eggNOG" id="COG1132">
    <property type="taxonomic scope" value="Bacteria"/>
</dbReference>
<evidence type="ECO:0000256" key="3">
    <source>
        <dbReference type="ARBA" id="ARBA00022692"/>
    </source>
</evidence>
<dbReference type="Pfam" id="PF00664">
    <property type="entry name" value="ABC_membrane"/>
    <property type="match status" value="1"/>
</dbReference>
<dbReference type="CDD" id="cd18544">
    <property type="entry name" value="ABC_6TM_TmrA_like"/>
    <property type="match status" value="1"/>
</dbReference>
<dbReference type="Gene3D" id="1.20.1560.10">
    <property type="entry name" value="ABC transporter type 1, transmembrane domain"/>
    <property type="match status" value="1"/>
</dbReference>
<protein>
    <submittedName>
        <fullName evidence="11">ABC transporter, ATP-binding protein</fullName>
        <ecNumber evidence="11">3.6.3.44</ecNumber>
    </submittedName>
</protein>
<keyword evidence="4" id="KW-0547">Nucleotide-binding</keyword>
<feature type="transmembrane region" description="Helical" evidence="8">
    <location>
        <begin position="21"/>
        <end position="45"/>
    </location>
</feature>
<sequence length="592" mass="66060">MNNTNGNKNRKENKMKVLKRLLSQITLYPTVFLSGFICLLLATIFSELSPFLLQKMIDGPLTALTHGGGQGDLLQMGSFYLLVLSLGQLISYLGNRILLHGSNQVTASLRDQAFQVMQGLPISYFDDKPAGKIATRIVNDTETLRTQFYNSCMILVIYLVRFLFILGILFYLSPMMGLLLCLVFPIFYGIQYLYKVMTDQPMKDFFDARSEVNTQVNELLHGASMIQLYHQEPGVVEEFEATTQKMLGANDRILLADSIASWTLTELLKFLVIAGILTIAGISFLQGNIGVTAGFLFININYVINLFDLMANLSRQFPNIRRSLETGSRVLAFLDQPLEADGVSELKIEKAQVVFDDVQFAYEEGKPVLQDIAFQASPGETIALVGHTGSGKSSIMNLLYRFYDPQEGAILIDGQDIRQVSRESLRSHMGIVLQDPYLFTGTIASNVAMSQDHIDRDAVKDALKKVGAWPFVERLEKGIDHPVVEKGSAFSSGERQLISFARTLYMNPQILILDEATSHIDTETEEIIQQAMAVLQKGRTTFIIAHRLSTIQDADQILVLSEGRIVERGRHEELVTQGGIYALMNAIQQTVV</sequence>
<evidence type="ECO:0000259" key="9">
    <source>
        <dbReference type="PROSITE" id="PS50893"/>
    </source>
</evidence>
<dbReference type="CDD" id="cd03254">
    <property type="entry name" value="ABCC_Glucan_exporter_like"/>
    <property type="match status" value="1"/>
</dbReference>
<gene>
    <name evidence="11" type="primary">mdlB</name>
    <name evidence="11" type="ORF">HMPREF9421_0953</name>
</gene>
<dbReference type="GO" id="GO:0005524">
    <property type="term" value="F:ATP binding"/>
    <property type="evidence" value="ECO:0007669"/>
    <property type="project" value="UniProtKB-KW"/>
</dbReference>
<dbReference type="InterPro" id="IPR036640">
    <property type="entry name" value="ABC1_TM_sf"/>
</dbReference>
<dbReference type="InterPro" id="IPR003593">
    <property type="entry name" value="AAA+_ATPase"/>
</dbReference>
<dbReference type="PANTHER" id="PTHR43394">
    <property type="entry name" value="ATP-DEPENDENT PERMEASE MDL1, MITOCHONDRIAL"/>
    <property type="match status" value="1"/>
</dbReference>
<dbReference type="PROSITE" id="PS50929">
    <property type="entry name" value="ABC_TM1F"/>
    <property type="match status" value="1"/>
</dbReference>
<dbReference type="InterPro" id="IPR017871">
    <property type="entry name" value="ABC_transporter-like_CS"/>
</dbReference>
<dbReference type="GO" id="GO:0016887">
    <property type="term" value="F:ATP hydrolysis activity"/>
    <property type="evidence" value="ECO:0007669"/>
    <property type="project" value="InterPro"/>
</dbReference>
<feature type="transmembrane region" description="Helical" evidence="8">
    <location>
        <begin position="267"/>
        <end position="285"/>
    </location>
</feature>
<name>E7SA67_9STRE</name>
<feature type="domain" description="ABC transmembrane type-1" evidence="10">
    <location>
        <begin position="35"/>
        <end position="322"/>
    </location>
</feature>
<comment type="caution">
    <text evidence="11">The sequence shown here is derived from an EMBL/GenBank/DDBJ whole genome shotgun (WGS) entry which is preliminary data.</text>
</comment>
<feature type="transmembrane region" description="Helical" evidence="8">
    <location>
        <begin position="73"/>
        <end position="94"/>
    </location>
</feature>
<feature type="transmembrane region" description="Helical" evidence="8">
    <location>
        <begin position="177"/>
        <end position="194"/>
    </location>
</feature>
<dbReference type="GO" id="GO:0005886">
    <property type="term" value="C:plasma membrane"/>
    <property type="evidence" value="ECO:0007669"/>
    <property type="project" value="UniProtKB-SubCell"/>
</dbReference>
<evidence type="ECO:0000313" key="11">
    <source>
        <dbReference type="EMBL" id="EFV99541.1"/>
    </source>
</evidence>
<dbReference type="InterPro" id="IPR039421">
    <property type="entry name" value="Type_1_exporter"/>
</dbReference>
<evidence type="ECO:0000256" key="6">
    <source>
        <dbReference type="ARBA" id="ARBA00022989"/>
    </source>
</evidence>
<dbReference type="InterPro" id="IPR011527">
    <property type="entry name" value="ABC1_TM_dom"/>
</dbReference>
<dbReference type="PROSITE" id="PS50893">
    <property type="entry name" value="ABC_TRANSPORTER_2"/>
    <property type="match status" value="1"/>
</dbReference>
<evidence type="ECO:0000256" key="5">
    <source>
        <dbReference type="ARBA" id="ARBA00022840"/>
    </source>
</evidence>
<keyword evidence="2" id="KW-0813">Transport</keyword>
<reference evidence="11 12" key="1">
    <citation type="submission" date="2010-12" db="EMBL/GenBank/DDBJ databases">
        <authorList>
            <person name="Muzny D."/>
            <person name="Qin X."/>
            <person name="Deng J."/>
            <person name="Jiang H."/>
            <person name="Liu Y."/>
            <person name="Qu J."/>
            <person name="Song X.-Z."/>
            <person name="Zhang L."/>
            <person name="Thornton R."/>
            <person name="Coyle M."/>
            <person name="Francisco L."/>
            <person name="Jackson L."/>
            <person name="Javaid M."/>
            <person name="Korchina V."/>
            <person name="Kovar C."/>
            <person name="Mata R."/>
            <person name="Mathew T."/>
            <person name="Ngo R."/>
            <person name="Nguyen L."/>
            <person name="Nguyen N."/>
            <person name="Okwuonu G."/>
            <person name="Ongeri F."/>
            <person name="Pham C."/>
            <person name="Simmons D."/>
            <person name="Wilczek-Boney K."/>
            <person name="Hale W."/>
            <person name="Jakkamsetti A."/>
            <person name="Pham P."/>
            <person name="Ruth R."/>
            <person name="San Lucas F."/>
            <person name="Warren J."/>
            <person name="Zhang J."/>
            <person name="Zhao Z."/>
            <person name="Zhou C."/>
            <person name="Zhu D."/>
            <person name="Lee S."/>
            <person name="Bess C."/>
            <person name="Blankenburg K."/>
            <person name="Forbes L."/>
            <person name="Fu Q."/>
            <person name="Gubbala S."/>
            <person name="Hirani K."/>
            <person name="Jayaseelan J.C."/>
            <person name="Lara F."/>
            <person name="Munidasa M."/>
            <person name="Palculict T."/>
            <person name="Patil S."/>
            <person name="Pu L.-L."/>
            <person name="Saada N."/>
            <person name="Tang L."/>
            <person name="Weissenberger G."/>
            <person name="Zhu Y."/>
            <person name="Hemphill L."/>
            <person name="Shang Y."/>
            <person name="Youmans B."/>
            <person name="Ayvaz T."/>
            <person name="Ross M."/>
            <person name="Santibanez J."/>
            <person name="Aqrawi P."/>
            <person name="Gross S."/>
            <person name="Joshi V."/>
            <person name="Fowler G."/>
            <person name="Nazareth L."/>
            <person name="Reid J."/>
            <person name="Worley K."/>
            <person name="Petrosino J."/>
            <person name="Highlander S."/>
            <person name="Gibbs R."/>
        </authorList>
    </citation>
    <scope>NUCLEOTIDE SEQUENCE [LARGE SCALE GENOMIC DNA]</scope>
    <source>
        <strain evidence="11 12">ATCC 700641</strain>
    </source>
</reference>
<dbReference type="PROSITE" id="PS00211">
    <property type="entry name" value="ABC_TRANSPORTER_1"/>
    <property type="match status" value="1"/>
</dbReference>
<evidence type="ECO:0000256" key="1">
    <source>
        <dbReference type="ARBA" id="ARBA00004651"/>
    </source>
</evidence>
<accession>E7SA67</accession>
<evidence type="ECO:0000313" key="12">
    <source>
        <dbReference type="Proteomes" id="UP000002814"/>
    </source>
</evidence>
<dbReference type="HOGENOM" id="CLU_000604_84_3_9"/>
<dbReference type="NCBIfam" id="NF000475">
    <property type="entry name" value="tet_ABC_46_B"/>
    <property type="match status" value="1"/>
</dbReference>
<evidence type="ECO:0000256" key="7">
    <source>
        <dbReference type="ARBA" id="ARBA00023136"/>
    </source>
</evidence>
<evidence type="ECO:0000256" key="8">
    <source>
        <dbReference type="SAM" id="Phobius"/>
    </source>
</evidence>
<dbReference type="FunFam" id="3.40.50.300:FF:000287">
    <property type="entry name" value="Multidrug ABC transporter ATP-binding protein"/>
    <property type="match status" value="1"/>
</dbReference>
<feature type="domain" description="ABC transporter" evidence="9">
    <location>
        <begin position="353"/>
        <end position="587"/>
    </location>
</feature>
<dbReference type="Proteomes" id="UP000002814">
    <property type="component" value="Unassembled WGS sequence"/>
</dbReference>
<evidence type="ECO:0000259" key="10">
    <source>
        <dbReference type="PROSITE" id="PS50929"/>
    </source>
</evidence>
<keyword evidence="5 11" id="KW-0067">ATP-binding</keyword>
<keyword evidence="6 8" id="KW-1133">Transmembrane helix</keyword>
<evidence type="ECO:0000256" key="2">
    <source>
        <dbReference type="ARBA" id="ARBA00022448"/>
    </source>
</evidence>
<keyword evidence="3 8" id="KW-0812">Transmembrane</keyword>
<dbReference type="AlphaFoldDB" id="E7SA67"/>
<dbReference type="SUPFAM" id="SSF90123">
    <property type="entry name" value="ABC transporter transmembrane region"/>
    <property type="match status" value="1"/>
</dbReference>
<dbReference type="InterPro" id="IPR027417">
    <property type="entry name" value="P-loop_NTPase"/>
</dbReference>
<proteinExistence type="predicted"/>
<keyword evidence="11" id="KW-0378">Hydrolase</keyword>
<keyword evidence="7 8" id="KW-0472">Membrane</keyword>
<comment type="subcellular location">
    <subcellularLocation>
        <location evidence="1">Cell membrane</location>
        <topology evidence="1">Multi-pass membrane protein</topology>
    </subcellularLocation>
</comment>
<keyword evidence="12" id="KW-1185">Reference proteome</keyword>
<feature type="transmembrane region" description="Helical" evidence="8">
    <location>
        <begin position="152"/>
        <end position="171"/>
    </location>
</feature>
<dbReference type="Pfam" id="PF00005">
    <property type="entry name" value="ABC_tran"/>
    <property type="match status" value="1"/>
</dbReference>
<dbReference type="SUPFAM" id="SSF52540">
    <property type="entry name" value="P-loop containing nucleoside triphosphate hydrolases"/>
    <property type="match status" value="1"/>
</dbReference>
<organism evidence="11 12">
    <name type="scientific">Streptococcus australis ATCC 700641</name>
    <dbReference type="NCBI Taxonomy" id="888833"/>
    <lineage>
        <taxon>Bacteria</taxon>
        <taxon>Bacillati</taxon>
        <taxon>Bacillota</taxon>
        <taxon>Bacilli</taxon>
        <taxon>Lactobacillales</taxon>
        <taxon>Streptococcaceae</taxon>
        <taxon>Streptococcus</taxon>
    </lineage>
</organism>
<dbReference type="SMART" id="SM00382">
    <property type="entry name" value="AAA"/>
    <property type="match status" value="1"/>
</dbReference>
<dbReference type="InterPro" id="IPR003439">
    <property type="entry name" value="ABC_transporter-like_ATP-bd"/>
</dbReference>
<dbReference type="Gene3D" id="3.40.50.300">
    <property type="entry name" value="P-loop containing nucleotide triphosphate hydrolases"/>
    <property type="match status" value="1"/>
</dbReference>
<dbReference type="PANTHER" id="PTHR43394:SF1">
    <property type="entry name" value="ATP-BINDING CASSETTE SUB-FAMILY B MEMBER 10, MITOCHONDRIAL"/>
    <property type="match status" value="1"/>
</dbReference>
<dbReference type="GO" id="GO:0015421">
    <property type="term" value="F:ABC-type oligopeptide transporter activity"/>
    <property type="evidence" value="ECO:0007669"/>
    <property type="project" value="TreeGrafter"/>
</dbReference>
<dbReference type="EMBL" id="AEQR01000018">
    <property type="protein sequence ID" value="EFV99541.1"/>
    <property type="molecule type" value="Genomic_DNA"/>
</dbReference>
<evidence type="ECO:0000256" key="4">
    <source>
        <dbReference type="ARBA" id="ARBA00022741"/>
    </source>
</evidence>